<dbReference type="Proteomes" id="UP000677228">
    <property type="component" value="Unassembled WGS sequence"/>
</dbReference>
<evidence type="ECO:0000313" key="3">
    <source>
        <dbReference type="Proteomes" id="UP000682733"/>
    </source>
</evidence>
<dbReference type="EMBL" id="CAJOBA010053685">
    <property type="protein sequence ID" value="CAF4267334.1"/>
    <property type="molecule type" value="Genomic_DNA"/>
</dbReference>
<evidence type="ECO:0000313" key="2">
    <source>
        <dbReference type="EMBL" id="CAF4267334.1"/>
    </source>
</evidence>
<protein>
    <submittedName>
        <fullName evidence="2">Uncharacterized protein</fullName>
    </submittedName>
</protein>
<dbReference type="Proteomes" id="UP000682733">
    <property type="component" value="Unassembled WGS sequence"/>
</dbReference>
<evidence type="ECO:0000313" key="1">
    <source>
        <dbReference type="EMBL" id="CAF1476315.1"/>
    </source>
</evidence>
<sequence>FSDLEIHECWFHFTQAIHRRIQKEGLVDLYESNADVKMWLRSYMALPLLLPSTLDDAIKHLNNSIPFSDPKLRNFVQYFETQWVLAVPSEYWSLGPVHLRTNNAIKGNHYFLR</sequence>
<dbReference type="AlphaFoldDB" id="A0A8S2T5N6"/>
<organism evidence="2 3">
    <name type="scientific">Didymodactylos carnosus</name>
    <dbReference type="NCBI Taxonomy" id="1234261"/>
    <lineage>
        <taxon>Eukaryota</taxon>
        <taxon>Metazoa</taxon>
        <taxon>Spiralia</taxon>
        <taxon>Gnathifera</taxon>
        <taxon>Rotifera</taxon>
        <taxon>Eurotatoria</taxon>
        <taxon>Bdelloidea</taxon>
        <taxon>Philodinida</taxon>
        <taxon>Philodinidae</taxon>
        <taxon>Didymodactylos</taxon>
    </lineage>
</organism>
<gene>
    <name evidence="1" type="ORF">OVA965_LOCUS35867</name>
    <name evidence="2" type="ORF">TMI583_LOCUS36847</name>
</gene>
<dbReference type="EMBL" id="CAJNOK010031787">
    <property type="protein sequence ID" value="CAF1476315.1"/>
    <property type="molecule type" value="Genomic_DNA"/>
</dbReference>
<reference evidence="2" key="1">
    <citation type="submission" date="2021-02" db="EMBL/GenBank/DDBJ databases">
        <authorList>
            <person name="Nowell W R."/>
        </authorList>
    </citation>
    <scope>NUCLEOTIDE SEQUENCE</scope>
</reference>
<proteinExistence type="predicted"/>
<accession>A0A8S2T5N6</accession>
<comment type="caution">
    <text evidence="2">The sequence shown here is derived from an EMBL/GenBank/DDBJ whole genome shotgun (WGS) entry which is preliminary data.</text>
</comment>
<name>A0A8S2T5N6_9BILA</name>
<feature type="non-terminal residue" evidence="2">
    <location>
        <position position="1"/>
    </location>
</feature>